<evidence type="ECO:0000259" key="12">
    <source>
        <dbReference type="PROSITE" id="PS50157"/>
    </source>
</evidence>
<keyword evidence="8" id="KW-0804">Transcription</keyword>
<dbReference type="GO" id="GO:0000981">
    <property type="term" value="F:DNA-binding transcription factor activity, RNA polymerase II-specific"/>
    <property type="evidence" value="ECO:0007669"/>
    <property type="project" value="TreeGrafter"/>
</dbReference>
<evidence type="ECO:0000256" key="4">
    <source>
        <dbReference type="ARBA" id="ARBA00022771"/>
    </source>
</evidence>
<keyword evidence="9" id="KW-0539">Nucleus</keyword>
<dbReference type="InterPro" id="IPR041697">
    <property type="entry name" value="Znf-C2H2_11"/>
</dbReference>
<evidence type="ECO:0000256" key="1">
    <source>
        <dbReference type="ARBA" id="ARBA00004123"/>
    </source>
</evidence>
<evidence type="ECO:0000256" key="7">
    <source>
        <dbReference type="ARBA" id="ARBA00023125"/>
    </source>
</evidence>
<evidence type="ECO:0000313" key="14">
    <source>
        <dbReference type="Proteomes" id="UP000648187"/>
    </source>
</evidence>
<dbReference type="Proteomes" id="UP000648187">
    <property type="component" value="Unassembled WGS sequence"/>
</dbReference>
<dbReference type="SMART" id="SM00355">
    <property type="entry name" value="ZnF_C2H2"/>
    <property type="match status" value="8"/>
</dbReference>
<protein>
    <recommendedName>
        <fullName evidence="12">C2H2-type domain-containing protein</fullName>
    </recommendedName>
</protein>
<dbReference type="Pfam" id="PF16622">
    <property type="entry name" value="zf-C2H2_11"/>
    <property type="match status" value="1"/>
</dbReference>
<comment type="caution">
    <text evidence="13">The sequence shown here is derived from an EMBL/GenBank/DDBJ whole genome shotgun (WGS) entry which is preliminary data.</text>
</comment>
<evidence type="ECO:0000256" key="5">
    <source>
        <dbReference type="ARBA" id="ARBA00022833"/>
    </source>
</evidence>
<keyword evidence="7" id="KW-0238">DNA-binding</keyword>
<sequence length="432" mass="49792">MSVTMEIINILIDQQITKSTCFLCFKHCDTTIGLHETIEIQDEYLTSNLTLGNMMKKLFPTHDSLLSQSCEECFNLIIKIFMLLQRQYFKAEIINRLVDNMNEELDNKENDRETKKYKLKINMPTFESISEEPKKELSTVQCSKCDMKFNSKVLLQKHFRITHKNTNKANICDICGKVFNRSSALKAHLNCHKLKQCPYCSKILKSHSHYKLHLKNHSAQTKRMRQMKYYTCGSCDYKSLNKNTLEAHINKTHLNTRPYVCDICQKGFYKKSHLTQHFMTHEKVKDKTCEICGDAFVNEKTLVEHLMIHSGQKPFKCDVCGAEFITSGRRLEHMKRKHLEKSECCIVCDKKFGLKKDLNAHLKHVHGAENYGNKEIEGSSAQFFSIDYLASEFVENLRNRWGLCLILVAASLARWHVGLPASAAGSTVVSVA</sequence>
<dbReference type="GO" id="GO:0005634">
    <property type="term" value="C:nucleus"/>
    <property type="evidence" value="ECO:0007669"/>
    <property type="project" value="UniProtKB-SubCell"/>
</dbReference>
<accession>A0A835G5W4</accession>
<dbReference type="PROSITE" id="PS50157">
    <property type="entry name" value="ZINC_FINGER_C2H2_2"/>
    <property type="match status" value="8"/>
</dbReference>
<dbReference type="InterPro" id="IPR036236">
    <property type="entry name" value="Znf_C2H2_sf"/>
</dbReference>
<keyword evidence="11" id="KW-0175">Coiled coil</keyword>
<dbReference type="FunFam" id="3.30.160.60:FF:000145">
    <property type="entry name" value="Zinc finger protein 574"/>
    <property type="match status" value="1"/>
</dbReference>
<evidence type="ECO:0000256" key="8">
    <source>
        <dbReference type="ARBA" id="ARBA00023163"/>
    </source>
</evidence>
<feature type="domain" description="C2H2-type" evidence="12">
    <location>
        <begin position="195"/>
        <end position="222"/>
    </location>
</feature>
<name>A0A835G5W4_SPOEX</name>
<reference evidence="13" key="1">
    <citation type="submission" date="2020-08" db="EMBL/GenBank/DDBJ databases">
        <title>Spodoptera exigua strain:BAW_Kor-Di-RS1 Genome sequencing and assembly.</title>
        <authorList>
            <person name="Kim J."/>
            <person name="Nam H.Y."/>
            <person name="Kwon M."/>
            <person name="Choi J.H."/>
            <person name="Cho S.R."/>
            <person name="Kim G.-H."/>
        </authorList>
    </citation>
    <scope>NUCLEOTIDE SEQUENCE</scope>
    <source>
        <strain evidence="13">BAW_Kor-Di-RS1</strain>
        <tissue evidence="13">Whole-body</tissue>
    </source>
</reference>
<feature type="domain" description="C2H2-type" evidence="12">
    <location>
        <begin position="140"/>
        <end position="168"/>
    </location>
</feature>
<feature type="domain" description="C2H2-type" evidence="12">
    <location>
        <begin position="342"/>
        <end position="371"/>
    </location>
</feature>
<evidence type="ECO:0000256" key="11">
    <source>
        <dbReference type="SAM" id="Coils"/>
    </source>
</evidence>
<dbReference type="GO" id="GO:0008270">
    <property type="term" value="F:zinc ion binding"/>
    <property type="evidence" value="ECO:0007669"/>
    <property type="project" value="UniProtKB-KW"/>
</dbReference>
<dbReference type="EMBL" id="JACKWZ010000316">
    <property type="protein sequence ID" value="KAF9409474.1"/>
    <property type="molecule type" value="Genomic_DNA"/>
</dbReference>
<keyword evidence="4 10" id="KW-0863">Zinc-finger</keyword>
<feature type="domain" description="C2H2-type" evidence="12">
    <location>
        <begin position="259"/>
        <end position="286"/>
    </location>
</feature>
<keyword evidence="6" id="KW-0805">Transcription regulation</keyword>
<gene>
    <name evidence="13" type="ORF">HW555_011170</name>
</gene>
<feature type="coiled-coil region" evidence="11">
    <location>
        <begin position="91"/>
        <end position="118"/>
    </location>
</feature>
<dbReference type="SUPFAM" id="SSF57667">
    <property type="entry name" value="beta-beta-alpha zinc fingers"/>
    <property type="match status" value="4"/>
</dbReference>
<feature type="domain" description="C2H2-type" evidence="12">
    <location>
        <begin position="230"/>
        <end position="258"/>
    </location>
</feature>
<dbReference type="InterPro" id="IPR013087">
    <property type="entry name" value="Znf_C2H2_type"/>
</dbReference>
<dbReference type="PANTHER" id="PTHR24381:SF393">
    <property type="entry name" value="CHROMATIN-LINKED ADAPTOR FOR MSL PROTEINS, ISOFORM B"/>
    <property type="match status" value="1"/>
</dbReference>
<evidence type="ECO:0000256" key="2">
    <source>
        <dbReference type="ARBA" id="ARBA00022723"/>
    </source>
</evidence>
<organism evidence="13 14">
    <name type="scientific">Spodoptera exigua</name>
    <name type="common">Beet armyworm</name>
    <name type="synonym">Noctua fulgens</name>
    <dbReference type="NCBI Taxonomy" id="7107"/>
    <lineage>
        <taxon>Eukaryota</taxon>
        <taxon>Metazoa</taxon>
        <taxon>Ecdysozoa</taxon>
        <taxon>Arthropoda</taxon>
        <taxon>Hexapoda</taxon>
        <taxon>Insecta</taxon>
        <taxon>Pterygota</taxon>
        <taxon>Neoptera</taxon>
        <taxon>Endopterygota</taxon>
        <taxon>Lepidoptera</taxon>
        <taxon>Glossata</taxon>
        <taxon>Ditrysia</taxon>
        <taxon>Noctuoidea</taxon>
        <taxon>Noctuidae</taxon>
        <taxon>Amphipyrinae</taxon>
        <taxon>Spodoptera</taxon>
    </lineage>
</organism>
<proteinExistence type="predicted"/>
<evidence type="ECO:0000256" key="3">
    <source>
        <dbReference type="ARBA" id="ARBA00022737"/>
    </source>
</evidence>
<evidence type="ECO:0000313" key="13">
    <source>
        <dbReference type="EMBL" id="KAF9409474.1"/>
    </source>
</evidence>
<keyword evidence="14" id="KW-1185">Reference proteome</keyword>
<comment type="subcellular location">
    <subcellularLocation>
        <location evidence="1">Nucleus</location>
    </subcellularLocation>
</comment>
<keyword evidence="3" id="KW-0677">Repeat</keyword>
<feature type="domain" description="C2H2-type" evidence="12">
    <location>
        <begin position="170"/>
        <end position="197"/>
    </location>
</feature>
<keyword evidence="5" id="KW-0862">Zinc</keyword>
<keyword evidence="2" id="KW-0479">Metal-binding</keyword>
<feature type="domain" description="C2H2-type" evidence="12">
    <location>
        <begin position="287"/>
        <end position="314"/>
    </location>
</feature>
<dbReference type="Pfam" id="PF00096">
    <property type="entry name" value="zf-C2H2"/>
    <property type="match status" value="2"/>
</dbReference>
<dbReference type="GO" id="GO:0000977">
    <property type="term" value="F:RNA polymerase II transcription regulatory region sequence-specific DNA binding"/>
    <property type="evidence" value="ECO:0007669"/>
    <property type="project" value="TreeGrafter"/>
</dbReference>
<feature type="domain" description="C2H2-type" evidence="12">
    <location>
        <begin position="315"/>
        <end position="343"/>
    </location>
</feature>
<dbReference type="Gene3D" id="3.30.160.60">
    <property type="entry name" value="Classic Zinc Finger"/>
    <property type="match status" value="5"/>
</dbReference>
<evidence type="ECO:0000256" key="10">
    <source>
        <dbReference type="PROSITE-ProRule" id="PRU00042"/>
    </source>
</evidence>
<dbReference type="PROSITE" id="PS00028">
    <property type="entry name" value="ZINC_FINGER_C2H2_1"/>
    <property type="match status" value="7"/>
</dbReference>
<dbReference type="PANTHER" id="PTHR24381">
    <property type="entry name" value="ZINC FINGER PROTEIN"/>
    <property type="match status" value="1"/>
</dbReference>
<evidence type="ECO:0000256" key="6">
    <source>
        <dbReference type="ARBA" id="ARBA00023015"/>
    </source>
</evidence>
<evidence type="ECO:0000256" key="9">
    <source>
        <dbReference type="ARBA" id="ARBA00023242"/>
    </source>
</evidence>
<dbReference type="AlphaFoldDB" id="A0A835G5W4"/>